<dbReference type="SUPFAM" id="SSF47266">
    <property type="entry name" value="4-helical cytokines"/>
    <property type="match status" value="1"/>
</dbReference>
<evidence type="ECO:0000313" key="8">
    <source>
        <dbReference type="EMBL" id="KAJ8391150.1"/>
    </source>
</evidence>
<dbReference type="GO" id="GO:0005615">
    <property type="term" value="C:extracellular space"/>
    <property type="evidence" value="ECO:0007669"/>
    <property type="project" value="UniProtKB-UniRule"/>
</dbReference>
<dbReference type="EMBL" id="JAINUG010000161">
    <property type="protein sequence ID" value="KAJ8391150.1"/>
    <property type="molecule type" value="Genomic_DNA"/>
</dbReference>
<evidence type="ECO:0000256" key="6">
    <source>
        <dbReference type="PIRSR" id="PIRSR620443-51"/>
    </source>
</evidence>
<accession>A0AAD7RVP9</accession>
<evidence type="ECO:0000256" key="7">
    <source>
        <dbReference type="RuleBase" id="RU368043"/>
    </source>
</evidence>
<sequence length="169" mass="18960">MKMDAVSLLCLYVFAFISAEAKPVHQTQLLGCNVRIPLHEIRQHFSGIRHHVSEGDPDIAIITNKVLTSIKPADRCCFLRELTGFYLHGVCSQWNGVIPLSARRHASPLANTFFTVNKDLQQCGCKCGGDALLEIRSIWSTFEKMERNAGVEKAISDLDILLHWIEAKL</sequence>
<organism evidence="8 9">
    <name type="scientific">Aldrovandia affinis</name>
    <dbReference type="NCBI Taxonomy" id="143900"/>
    <lineage>
        <taxon>Eukaryota</taxon>
        <taxon>Metazoa</taxon>
        <taxon>Chordata</taxon>
        <taxon>Craniata</taxon>
        <taxon>Vertebrata</taxon>
        <taxon>Euteleostomi</taxon>
        <taxon>Actinopterygii</taxon>
        <taxon>Neopterygii</taxon>
        <taxon>Teleostei</taxon>
        <taxon>Notacanthiformes</taxon>
        <taxon>Halosauridae</taxon>
        <taxon>Aldrovandia</taxon>
    </lineage>
</organism>
<feature type="disulfide bond" evidence="6">
    <location>
        <begin position="32"/>
        <end position="123"/>
    </location>
</feature>
<keyword evidence="5 7" id="KW-0732">Signal</keyword>
<dbReference type="InterPro" id="IPR020443">
    <property type="entry name" value="IL-10/19/20/24/26"/>
</dbReference>
<comment type="similarity">
    <text evidence="2 7">Belongs to the IL-10 family.</text>
</comment>
<evidence type="ECO:0000313" key="9">
    <source>
        <dbReference type="Proteomes" id="UP001221898"/>
    </source>
</evidence>
<dbReference type="AlphaFoldDB" id="A0AAD7RVP9"/>
<keyword evidence="6" id="KW-1015">Disulfide bond</keyword>
<proteinExistence type="inferred from homology"/>
<evidence type="ECO:0000256" key="1">
    <source>
        <dbReference type="ARBA" id="ARBA00004613"/>
    </source>
</evidence>
<feature type="disulfide bond" evidence="6">
    <location>
        <begin position="76"/>
        <end position="125"/>
    </location>
</feature>
<protein>
    <recommendedName>
        <fullName evidence="7">Interleukin family protein</fullName>
    </recommendedName>
</protein>
<dbReference type="Pfam" id="PF00726">
    <property type="entry name" value="IL10"/>
    <property type="match status" value="1"/>
</dbReference>
<dbReference type="GO" id="GO:0005125">
    <property type="term" value="F:cytokine activity"/>
    <property type="evidence" value="ECO:0007669"/>
    <property type="project" value="UniProtKB-UniRule"/>
</dbReference>
<comment type="function">
    <text evidence="7">Immune regulatory cytokine.</text>
</comment>
<comment type="subcellular location">
    <subcellularLocation>
        <location evidence="1 7">Secreted</location>
    </subcellularLocation>
</comment>
<dbReference type="Gene3D" id="1.20.1250.10">
    <property type="match status" value="1"/>
</dbReference>
<keyword evidence="3 7" id="KW-0202">Cytokine</keyword>
<name>A0AAD7RVP9_9TELE</name>
<dbReference type="PANTHER" id="PTHR48482">
    <property type="entry name" value="INTERLEUKIN-19-RELATED"/>
    <property type="match status" value="1"/>
</dbReference>
<feature type="signal peptide" evidence="7">
    <location>
        <begin position="1"/>
        <end position="21"/>
    </location>
</feature>
<keyword evidence="9" id="KW-1185">Reference proteome</keyword>
<evidence type="ECO:0000256" key="4">
    <source>
        <dbReference type="ARBA" id="ARBA00022525"/>
    </source>
</evidence>
<comment type="caution">
    <text evidence="8">The sequence shown here is derived from an EMBL/GenBank/DDBJ whole genome shotgun (WGS) entry which is preliminary data.</text>
</comment>
<feature type="chain" id="PRO_5041773984" description="Interleukin family protein" evidence="7">
    <location>
        <begin position="22"/>
        <end position="169"/>
    </location>
</feature>
<dbReference type="InterPro" id="IPR009079">
    <property type="entry name" value="4_helix_cytokine-like_core"/>
</dbReference>
<reference evidence="8" key="1">
    <citation type="journal article" date="2023" name="Science">
        <title>Genome structures resolve the early diversification of teleost fishes.</title>
        <authorList>
            <person name="Parey E."/>
            <person name="Louis A."/>
            <person name="Montfort J."/>
            <person name="Bouchez O."/>
            <person name="Roques C."/>
            <person name="Iampietro C."/>
            <person name="Lluch J."/>
            <person name="Castinel A."/>
            <person name="Donnadieu C."/>
            <person name="Desvignes T."/>
            <person name="Floi Bucao C."/>
            <person name="Jouanno E."/>
            <person name="Wen M."/>
            <person name="Mejri S."/>
            <person name="Dirks R."/>
            <person name="Jansen H."/>
            <person name="Henkel C."/>
            <person name="Chen W.J."/>
            <person name="Zahm M."/>
            <person name="Cabau C."/>
            <person name="Klopp C."/>
            <person name="Thompson A.W."/>
            <person name="Robinson-Rechavi M."/>
            <person name="Braasch I."/>
            <person name="Lecointre G."/>
            <person name="Bobe J."/>
            <person name="Postlethwait J.H."/>
            <person name="Berthelot C."/>
            <person name="Roest Crollius H."/>
            <person name="Guiguen Y."/>
        </authorList>
    </citation>
    <scope>NUCLEOTIDE SEQUENCE</scope>
    <source>
        <strain evidence="8">NC1722</strain>
    </source>
</reference>
<evidence type="ECO:0000256" key="3">
    <source>
        <dbReference type="ARBA" id="ARBA00022514"/>
    </source>
</evidence>
<dbReference type="Proteomes" id="UP001221898">
    <property type="component" value="Unassembled WGS sequence"/>
</dbReference>
<feature type="disulfide bond" evidence="6">
    <location>
        <begin position="77"/>
        <end position="127"/>
    </location>
</feature>
<evidence type="ECO:0000256" key="2">
    <source>
        <dbReference type="ARBA" id="ARBA00008813"/>
    </source>
</evidence>
<keyword evidence="4 7" id="KW-0964">Secreted</keyword>
<gene>
    <name evidence="8" type="ORF">AAFF_G00095790</name>
</gene>
<evidence type="ECO:0000256" key="5">
    <source>
        <dbReference type="ARBA" id="ARBA00022729"/>
    </source>
</evidence>
<dbReference type="PANTHER" id="PTHR48482:SF3">
    <property type="entry name" value="INTERLEUKIN-19"/>
    <property type="match status" value="1"/>
</dbReference>